<comment type="caution">
    <text evidence="8">Lacks conserved residue(s) required for the propagation of feature annotation.</text>
</comment>
<proteinExistence type="inferred from homology"/>
<dbReference type="InterPro" id="IPR019757">
    <property type="entry name" value="Pept_S26A_signal_pept_1_Lys-AS"/>
</dbReference>
<dbReference type="SUPFAM" id="SSF51306">
    <property type="entry name" value="LexA/Signal peptidase"/>
    <property type="match status" value="1"/>
</dbReference>
<accession>A0ABQ0A451</accession>
<dbReference type="InterPro" id="IPR000223">
    <property type="entry name" value="Pept_S26A_signal_pept_1"/>
</dbReference>
<dbReference type="Proteomes" id="UP001465153">
    <property type="component" value="Unassembled WGS sequence"/>
</dbReference>
<name>A0ABQ0A451_9GAMM</name>
<evidence type="ECO:0000313" key="10">
    <source>
        <dbReference type="EMBL" id="GAA6166426.1"/>
    </source>
</evidence>
<dbReference type="RefSeq" id="WP_353301370.1">
    <property type="nucleotide sequence ID" value="NZ_BAABWN010000001.1"/>
</dbReference>
<dbReference type="PRINTS" id="PR00727">
    <property type="entry name" value="LEADERPTASE"/>
</dbReference>
<gene>
    <name evidence="10" type="primary">lepB</name>
    <name evidence="10" type="ORF">NBRC116591_02360</name>
</gene>
<dbReference type="EMBL" id="BAABWN010000001">
    <property type="protein sequence ID" value="GAA6166426.1"/>
    <property type="molecule type" value="Genomic_DNA"/>
</dbReference>
<evidence type="ECO:0000256" key="1">
    <source>
        <dbReference type="ARBA" id="ARBA00000677"/>
    </source>
</evidence>
<dbReference type="PROSITE" id="PS00761">
    <property type="entry name" value="SPASE_I_3"/>
    <property type="match status" value="1"/>
</dbReference>
<dbReference type="Gene3D" id="2.10.109.10">
    <property type="entry name" value="Umud Fragment, subunit A"/>
    <property type="match status" value="1"/>
</dbReference>
<organism evidence="10 11">
    <name type="scientific">Sessilibacter corallicola</name>
    <dbReference type="NCBI Taxonomy" id="2904075"/>
    <lineage>
        <taxon>Bacteria</taxon>
        <taxon>Pseudomonadati</taxon>
        <taxon>Pseudomonadota</taxon>
        <taxon>Gammaproteobacteria</taxon>
        <taxon>Cellvibrionales</taxon>
        <taxon>Cellvibrionaceae</taxon>
        <taxon>Sessilibacter</taxon>
    </lineage>
</organism>
<dbReference type="PANTHER" id="PTHR43390:SF1">
    <property type="entry name" value="CHLOROPLAST PROCESSING PEPTIDASE"/>
    <property type="match status" value="1"/>
</dbReference>
<evidence type="ECO:0000256" key="7">
    <source>
        <dbReference type="RuleBase" id="RU003993"/>
    </source>
</evidence>
<evidence type="ECO:0000313" key="11">
    <source>
        <dbReference type="Proteomes" id="UP001465153"/>
    </source>
</evidence>
<evidence type="ECO:0000256" key="5">
    <source>
        <dbReference type="ARBA" id="ARBA00022670"/>
    </source>
</evidence>
<keyword evidence="11" id="KW-1185">Reference proteome</keyword>
<evidence type="ECO:0000259" key="9">
    <source>
        <dbReference type="Pfam" id="PF10502"/>
    </source>
</evidence>
<reference evidence="10 11" key="1">
    <citation type="submission" date="2024-04" db="EMBL/GenBank/DDBJ databases">
        <title>Draft genome sequence of Sessilibacter corallicola NBRC 116591.</title>
        <authorList>
            <person name="Miyakawa T."/>
            <person name="Kusuya Y."/>
            <person name="Miura T."/>
        </authorList>
    </citation>
    <scope>NUCLEOTIDE SEQUENCE [LARGE SCALE GENOMIC DNA]</scope>
    <source>
        <strain evidence="10 11">KU-00831-HH</strain>
    </source>
</reference>
<dbReference type="Pfam" id="PF10502">
    <property type="entry name" value="Peptidase_S26"/>
    <property type="match status" value="1"/>
</dbReference>
<feature type="domain" description="Peptidase S26" evidence="9">
    <location>
        <begin position="71"/>
        <end position="265"/>
    </location>
</feature>
<dbReference type="InterPro" id="IPR019533">
    <property type="entry name" value="Peptidase_S26"/>
</dbReference>
<dbReference type="PROSITE" id="PS00501">
    <property type="entry name" value="SPASE_I_1"/>
    <property type="match status" value="1"/>
</dbReference>
<keyword evidence="6 7" id="KW-0378">Hydrolase</keyword>
<keyword evidence="7" id="KW-0472">Membrane</keyword>
<evidence type="ECO:0000256" key="3">
    <source>
        <dbReference type="ARBA" id="ARBA00013208"/>
    </source>
</evidence>
<evidence type="ECO:0000256" key="4">
    <source>
        <dbReference type="ARBA" id="ARBA00019232"/>
    </source>
</evidence>
<keyword evidence="7" id="KW-1133">Transmembrane helix</keyword>
<dbReference type="NCBIfam" id="TIGR02227">
    <property type="entry name" value="sigpep_I_bact"/>
    <property type="match status" value="1"/>
</dbReference>
<protein>
    <recommendedName>
        <fullName evidence="4 7">Signal peptidase I</fullName>
        <ecNumber evidence="3 7">3.4.21.89</ecNumber>
    </recommendedName>
</protein>
<evidence type="ECO:0000256" key="8">
    <source>
        <dbReference type="RuleBase" id="RU362042"/>
    </source>
</evidence>
<dbReference type="PANTHER" id="PTHR43390">
    <property type="entry name" value="SIGNAL PEPTIDASE I"/>
    <property type="match status" value="1"/>
</dbReference>
<comment type="caution">
    <text evidence="10">The sequence shown here is derived from an EMBL/GenBank/DDBJ whole genome shotgun (WGS) entry which is preliminary data.</text>
</comment>
<dbReference type="PROSITE" id="PS00760">
    <property type="entry name" value="SPASE_I_2"/>
    <property type="match status" value="1"/>
</dbReference>
<keyword evidence="7" id="KW-0812">Transmembrane</keyword>
<dbReference type="InterPro" id="IPR036286">
    <property type="entry name" value="LexA/Signal_pep-like_sf"/>
</dbReference>
<comment type="catalytic activity">
    <reaction evidence="1 7">
        <text>Cleavage of hydrophobic, N-terminal signal or leader sequences from secreted and periplasmic proteins.</text>
        <dbReference type="EC" id="3.4.21.89"/>
    </reaction>
</comment>
<dbReference type="CDD" id="cd06530">
    <property type="entry name" value="S26_SPase_I"/>
    <property type="match status" value="1"/>
</dbReference>
<dbReference type="InterPro" id="IPR019756">
    <property type="entry name" value="Pept_S26A_signal_pept_1_Ser-AS"/>
</dbReference>
<sequence>MDSINFPLILMILVVGSGLIWLFDIAFLSAKRKTAIATVNSQFDTSDEQALEKNAAYQSAMGVASREPLLVEYSKSFFPVLAVVFVLRSFLYEPFQIPSESMVPTLEVGDFILVNKYTYGIRLPVFRNKIIDINEPERGDVMVFFPPGKKEYFIKRVIGLPGDKIVLSNNVLYINGEKQPQQFVESVSNQFGDYAVMTESLSGYEHPMRKLVRANRPIRSTDGSWVVDEGHYFMMGDNRDNSSDSRAWGQVPEENIVGKAVAIWMHWDSLFSVPSFSRTGAIE</sequence>
<dbReference type="EC" id="3.4.21.89" evidence="3 7"/>
<keyword evidence="5 7" id="KW-0645">Protease</keyword>
<comment type="subcellular location">
    <subcellularLocation>
        <location evidence="8">Membrane</location>
        <topology evidence="8">Multi-pass membrane protein</topology>
    </subcellularLocation>
</comment>
<feature type="transmembrane region" description="Helical" evidence="7">
    <location>
        <begin position="6"/>
        <end position="28"/>
    </location>
</feature>
<dbReference type="InterPro" id="IPR019758">
    <property type="entry name" value="Pept_S26A_signal_pept_1_CS"/>
</dbReference>
<evidence type="ECO:0000256" key="2">
    <source>
        <dbReference type="ARBA" id="ARBA00009370"/>
    </source>
</evidence>
<evidence type="ECO:0000256" key="6">
    <source>
        <dbReference type="ARBA" id="ARBA00022801"/>
    </source>
</evidence>
<comment type="similarity">
    <text evidence="2 8">Belongs to the peptidase S26 family.</text>
</comment>